<feature type="transmembrane region" description="Helical" evidence="2">
    <location>
        <begin position="272"/>
        <end position="294"/>
    </location>
</feature>
<comment type="caution">
    <text evidence="3">The sequence shown here is derived from an EMBL/GenBank/DDBJ whole genome shotgun (WGS) entry which is preliminary data.</text>
</comment>
<feature type="compositionally biased region" description="Gly residues" evidence="1">
    <location>
        <begin position="397"/>
        <end position="410"/>
    </location>
</feature>
<feature type="transmembrane region" description="Helical" evidence="2">
    <location>
        <begin position="300"/>
        <end position="321"/>
    </location>
</feature>
<feature type="transmembrane region" description="Helical" evidence="2">
    <location>
        <begin position="118"/>
        <end position="137"/>
    </location>
</feature>
<feature type="compositionally biased region" description="Low complexity" evidence="1">
    <location>
        <begin position="337"/>
        <end position="352"/>
    </location>
</feature>
<dbReference type="EMBL" id="BMFW01000042">
    <property type="protein sequence ID" value="GGI02174.1"/>
    <property type="molecule type" value="Genomic_DNA"/>
</dbReference>
<proteinExistence type="predicted"/>
<feature type="transmembrane region" description="Helical" evidence="2">
    <location>
        <begin position="203"/>
        <end position="220"/>
    </location>
</feature>
<dbReference type="Pfam" id="PF19590">
    <property type="entry name" value="TrbL_3"/>
    <property type="match status" value="1"/>
</dbReference>
<sequence length="452" mass="43623">MSNLLPANENGQPCKPWEVGCVVSDWANDRANDAVKNMAQAIADAVGNVVKTLGTFWVNVGTPALTAAPGGSTASDSVLFLQNSLYFWTAALAVLSVLVGAAKMIIERRGAPLRDLARSLATLVVVSGAGVAAVGLLTVSADQFSAWIIKNSTDGTSFNDNITGMLALSATSPIGSIMIILLGLIAILASILQIVLMIVRGGLLVVLTGIFPTAAAFTNTEAGKGWFQKCTAWLIAFILYKPAAAIIYATAFRLTGTKIFGNGGDGKDFGSALLTTVTGLALMVIALFAMPALMRFVTPMVGAVAGGGGAVAAGAVGALASGAINMGSAGRGGGGTASTMPSSSSNQSSGSQGPSGTGSQGTAGTSGTAGKTGGQGASATAPAASGAQAGTGAASAGSGGAAAGGSGTAAGGAAPAAGPVGVGVLAAQKGLAAGQAAAGAVRNISEESTGGA</sequence>
<evidence type="ECO:0008006" key="5">
    <source>
        <dbReference type="Google" id="ProtNLM"/>
    </source>
</evidence>
<feature type="transmembrane region" description="Helical" evidence="2">
    <location>
        <begin position="85"/>
        <end position="106"/>
    </location>
</feature>
<feature type="region of interest" description="Disordered" evidence="1">
    <location>
        <begin position="331"/>
        <end position="419"/>
    </location>
</feature>
<protein>
    <recommendedName>
        <fullName evidence="5">TrbL/VirB6 plasmid conjugal transfer protein</fullName>
    </recommendedName>
</protein>
<reference evidence="4" key="1">
    <citation type="journal article" date="2019" name="Int. J. Syst. Evol. Microbiol.">
        <title>The Global Catalogue of Microorganisms (GCM) 10K type strain sequencing project: providing services to taxonomists for standard genome sequencing and annotation.</title>
        <authorList>
            <consortium name="The Broad Institute Genomics Platform"/>
            <consortium name="The Broad Institute Genome Sequencing Center for Infectious Disease"/>
            <person name="Wu L."/>
            <person name="Ma J."/>
        </authorList>
    </citation>
    <scope>NUCLEOTIDE SEQUENCE [LARGE SCALE GENOMIC DNA]</scope>
    <source>
        <strain evidence="4">CGMCC 1.12778</strain>
    </source>
</reference>
<gene>
    <name evidence="3" type="ORF">GCM10007170_43290</name>
</gene>
<feature type="transmembrane region" description="Helical" evidence="2">
    <location>
        <begin position="174"/>
        <end position="196"/>
    </location>
</feature>
<evidence type="ECO:0000313" key="3">
    <source>
        <dbReference type="EMBL" id="GGI02174.1"/>
    </source>
</evidence>
<dbReference type="InterPro" id="IPR045782">
    <property type="entry name" value="TrbL_3"/>
</dbReference>
<evidence type="ECO:0000313" key="4">
    <source>
        <dbReference type="Proteomes" id="UP000643279"/>
    </source>
</evidence>
<evidence type="ECO:0000256" key="2">
    <source>
        <dbReference type="SAM" id="Phobius"/>
    </source>
</evidence>
<keyword evidence="4" id="KW-1185">Reference proteome</keyword>
<feature type="transmembrane region" description="Helical" evidence="2">
    <location>
        <begin position="232"/>
        <end position="251"/>
    </location>
</feature>
<accession>A0ABQ2AYC2</accession>
<dbReference type="Proteomes" id="UP000643279">
    <property type="component" value="Unassembled WGS sequence"/>
</dbReference>
<name>A0ABQ2AYC2_9MICC</name>
<organism evidence="3 4">
    <name type="scientific">Arthrobacter liuii</name>
    <dbReference type="NCBI Taxonomy" id="1476996"/>
    <lineage>
        <taxon>Bacteria</taxon>
        <taxon>Bacillati</taxon>
        <taxon>Actinomycetota</taxon>
        <taxon>Actinomycetes</taxon>
        <taxon>Micrococcales</taxon>
        <taxon>Micrococcaceae</taxon>
        <taxon>Arthrobacter</taxon>
    </lineage>
</organism>
<feature type="compositionally biased region" description="Low complexity" evidence="1">
    <location>
        <begin position="377"/>
        <end position="396"/>
    </location>
</feature>
<keyword evidence="2" id="KW-0812">Transmembrane</keyword>
<evidence type="ECO:0000256" key="1">
    <source>
        <dbReference type="SAM" id="MobiDB-lite"/>
    </source>
</evidence>
<keyword evidence="2" id="KW-1133">Transmembrane helix</keyword>
<keyword evidence="2" id="KW-0472">Membrane</keyword>